<dbReference type="EMBL" id="AWVJ01000136">
    <property type="protein sequence ID" value="ERK43944.1"/>
    <property type="molecule type" value="Genomic_DNA"/>
</dbReference>
<organism evidence="2 3">
    <name type="scientific">Eubacterium ramulus ATCC 29099</name>
    <dbReference type="NCBI Taxonomy" id="1256908"/>
    <lineage>
        <taxon>Bacteria</taxon>
        <taxon>Bacillati</taxon>
        <taxon>Bacillota</taxon>
        <taxon>Clostridia</taxon>
        <taxon>Eubacteriales</taxon>
        <taxon>Eubacteriaceae</taxon>
        <taxon>Eubacterium</taxon>
    </lineage>
</organism>
<accession>U2PJN9</accession>
<dbReference type="eggNOG" id="ENOG502Z7VT">
    <property type="taxonomic scope" value="Bacteria"/>
</dbReference>
<dbReference type="InterPro" id="IPR018891">
    <property type="entry name" value="AIPR_C"/>
</dbReference>
<protein>
    <recommendedName>
        <fullName evidence="1">Abortive phage infection protein C-terminal domain-containing protein</fullName>
    </recommendedName>
</protein>
<keyword evidence="3" id="KW-1185">Reference proteome</keyword>
<dbReference type="HOGENOM" id="CLU_023505_0_0_9"/>
<sequence>MNYLENFKKEKNLIERFKEENAYLCWVMALYLDRNDVYELGTDNLTDGKNDRKIDFIDLDIGNERITLAQGYYSKKDKDEAPANKASDMNTALAWLLSGDMNEIPEYLRSIIAQCREAIKNNEISCIDAVYVHNLSESKNCKNELDTIQKHQSKLFESYNIEIETHELGKQTTENLYMSRESQILIKDKIEMEEIPLFAEKSDGWDAYVFSVSGKWLFELYNKYGDDLFSANYRGFLGIGKRKKINNSIRQTVEMEPTNFWVYNNGITILTLGVEEDKNKKIISGLSVINGAQTTGSISMVEDSKKSNLEDVKVLCRVIKCNDINLIPKIVKSNNTQNEITSWDRYSNDPIQLCLKEEFKKYGKEYSLKRGFDDTTDSFGIYTIAQPTLAFEGNYSEANRGKNNIFKNNYLYRSVFEDKRARHLLLVYSLAQAVDEVKYEIKDMTSKKEELKDDEIAKLAFFRNLKFKMFLIAIIAECLDSIVDFKVDKKTIALSEVAAQDSLESIKNKWKKFVNSILTILGSQIKIEEINEYISDKEKFEQLCKTLKALISVLQTSSATKFDELTTSLWKG</sequence>
<name>U2PJN9_EUBRA</name>
<feature type="domain" description="Abortive phage infection protein C-terminal" evidence="1">
    <location>
        <begin position="229"/>
        <end position="553"/>
    </location>
</feature>
<dbReference type="AlphaFoldDB" id="U2PJN9"/>
<gene>
    <name evidence="2" type="ORF">HMPREF0373_02202</name>
</gene>
<comment type="caution">
    <text evidence="2">The sequence shown here is derived from an EMBL/GenBank/DDBJ whole genome shotgun (WGS) entry which is preliminary data.</text>
</comment>
<dbReference type="Pfam" id="PF10592">
    <property type="entry name" value="AIPR"/>
    <property type="match status" value="1"/>
</dbReference>
<proteinExistence type="predicted"/>
<dbReference type="RefSeq" id="WP_021740730.1">
    <property type="nucleotide sequence ID" value="NZ_KI271191.1"/>
</dbReference>
<evidence type="ECO:0000259" key="1">
    <source>
        <dbReference type="Pfam" id="PF10592"/>
    </source>
</evidence>
<dbReference type="Proteomes" id="UP000016608">
    <property type="component" value="Unassembled WGS sequence"/>
</dbReference>
<dbReference type="PATRIC" id="fig|1256908.3.peg.2030"/>
<evidence type="ECO:0000313" key="2">
    <source>
        <dbReference type="EMBL" id="ERK43944.1"/>
    </source>
</evidence>
<evidence type="ECO:0000313" key="3">
    <source>
        <dbReference type="Proteomes" id="UP000016608"/>
    </source>
</evidence>
<dbReference type="GeneID" id="42788012"/>
<reference evidence="2 3" key="1">
    <citation type="submission" date="2013-06" db="EMBL/GenBank/DDBJ databases">
        <authorList>
            <person name="Weinstock G."/>
            <person name="Sodergren E."/>
            <person name="Lobos E.A."/>
            <person name="Fulton L."/>
            <person name="Fulton R."/>
            <person name="Courtney L."/>
            <person name="Fronick C."/>
            <person name="O'Laughlin M."/>
            <person name="Godfrey J."/>
            <person name="Wilson R.M."/>
            <person name="Miner T."/>
            <person name="Farmer C."/>
            <person name="Delehaunty K."/>
            <person name="Cordes M."/>
            <person name="Minx P."/>
            <person name="Tomlinson C."/>
            <person name="Chen J."/>
            <person name="Wollam A."/>
            <person name="Pepin K.H."/>
            <person name="Bhonagiri V."/>
            <person name="Zhang X."/>
            <person name="Warren W."/>
            <person name="Mitreva M."/>
            <person name="Mardis E.R."/>
            <person name="Wilson R.K."/>
        </authorList>
    </citation>
    <scope>NUCLEOTIDE SEQUENCE [LARGE SCALE GENOMIC DNA]</scope>
    <source>
        <strain evidence="2 3">ATCC 29099</strain>
    </source>
</reference>